<dbReference type="GO" id="GO:0008233">
    <property type="term" value="F:peptidase activity"/>
    <property type="evidence" value="ECO:0007669"/>
    <property type="project" value="UniProtKB-KW"/>
</dbReference>
<protein>
    <submittedName>
        <fullName evidence="4">Transglutaminase-like enzyme, putative cysteine protease</fullName>
    </submittedName>
</protein>
<proteinExistence type="predicted"/>
<evidence type="ECO:0000313" key="4">
    <source>
        <dbReference type="EMBL" id="SHJ46712.1"/>
    </source>
</evidence>
<sequence length="636" mass="72923">MRLFFLLLLLFNVLGAISQDPNYSSLLLDGSLTRNADAVIRQDEMVVDLLSQKSMVIKRKKVVTVLNESGDKYAVAFVGYDNGRRVKNIEARVYNAAGDQIERIREKNFKDVSAVDGGTLYSDSRVKYYPYTPINYPYTLEFTYEVSTKNTGELPASWQFLEDFRVSTENSSIKINFATPDLKPLTKEINLEGVEIFKEENNNSILFQAKNVEAIKEEGMCPSFFKLVPQIRIRPVNFHYEGYDATINDWNDLGVWMSDNLLRGRDELPVATVSKVKKLVDGVEDDLEKAKIIYKYVQENTRYISVQVGIGGMRPISAIDVDRVKYGDCKGLSNYTKALLKAVGVEAYYVHVEAGREQVDFDEEFADLAQGNHVILAIPYKGRYYWIDCTSSVHPFGFVGDFTDNRKAFVIKPDGGEIVSTPAYLDEQNYQLTKASYRLQVDGSIEGDVRIDTYGIQYDDRFTLAERSDDKVKEHYKDYWNYVNNLTIGSYRFENDQDQVHFTEHLSVDAAHYASKSGDRLIFAANAFNKYGFVPVRYRNRRLPFEIQRGFMDEDEITIGIPEGYAIEAMPESISIENKYGRYDLAFELLDGSIRLKRKLLVKSGMYPNTEYDRFRDFLKNVSKYDNAKVVVKPML</sequence>
<keyword evidence="4" id="KW-0378">Hydrolase</keyword>
<dbReference type="OrthoDB" id="8595007at2"/>
<dbReference type="SUPFAM" id="SSF54001">
    <property type="entry name" value="Cysteine proteinases"/>
    <property type="match status" value="1"/>
</dbReference>
<name>A0A1M6JJA8_9FLAO</name>
<dbReference type="InterPro" id="IPR002931">
    <property type="entry name" value="Transglutaminase-like"/>
</dbReference>
<dbReference type="Proteomes" id="UP000184543">
    <property type="component" value="Unassembled WGS sequence"/>
</dbReference>
<keyword evidence="5" id="KW-1185">Reference proteome</keyword>
<gene>
    <name evidence="4" type="ORF">SAMN04488513_10548</name>
</gene>
<dbReference type="InterPro" id="IPR038765">
    <property type="entry name" value="Papain-like_cys_pep_sf"/>
</dbReference>
<dbReference type="Gene3D" id="2.60.40.3140">
    <property type="match status" value="1"/>
</dbReference>
<keyword evidence="1" id="KW-0732">Signal</keyword>
<evidence type="ECO:0000256" key="1">
    <source>
        <dbReference type="SAM" id="SignalP"/>
    </source>
</evidence>
<feature type="signal peptide" evidence="1">
    <location>
        <begin position="1"/>
        <end position="18"/>
    </location>
</feature>
<dbReference type="RefSeq" id="WP_072994354.1">
    <property type="nucleotide sequence ID" value="NZ_FQYU01000005.1"/>
</dbReference>
<reference evidence="5" key="1">
    <citation type="submission" date="2016-11" db="EMBL/GenBank/DDBJ databases">
        <authorList>
            <person name="Varghese N."/>
            <person name="Submissions S."/>
        </authorList>
    </citation>
    <scope>NUCLEOTIDE SEQUENCE [LARGE SCALE GENOMIC DNA]</scope>
    <source>
        <strain evidence="5">DSM 19858</strain>
    </source>
</reference>
<dbReference type="AlphaFoldDB" id="A0A1M6JJA8"/>
<evidence type="ECO:0000313" key="5">
    <source>
        <dbReference type="Proteomes" id="UP000184543"/>
    </source>
</evidence>
<dbReference type="GO" id="GO:0006508">
    <property type="term" value="P:proteolysis"/>
    <property type="evidence" value="ECO:0007669"/>
    <property type="project" value="UniProtKB-KW"/>
</dbReference>
<dbReference type="Pfam" id="PF01841">
    <property type="entry name" value="Transglut_core"/>
    <property type="match status" value="1"/>
</dbReference>
<keyword evidence="4" id="KW-0645">Protease</keyword>
<feature type="chain" id="PRO_5012409690" evidence="1">
    <location>
        <begin position="19"/>
        <end position="636"/>
    </location>
</feature>
<dbReference type="Gene3D" id="3.10.620.30">
    <property type="match status" value="1"/>
</dbReference>
<evidence type="ECO:0000259" key="2">
    <source>
        <dbReference type="Pfam" id="PF01841"/>
    </source>
</evidence>
<accession>A0A1M6JJA8</accession>
<dbReference type="STRING" id="192903.SAMN04488513_10548"/>
<feature type="domain" description="Transglutaminase-like" evidence="2">
    <location>
        <begin position="277"/>
        <end position="375"/>
    </location>
</feature>
<feature type="domain" description="DUF3857" evidence="3">
    <location>
        <begin position="54"/>
        <end position="215"/>
    </location>
</feature>
<dbReference type="EMBL" id="FQYU01000005">
    <property type="protein sequence ID" value="SHJ46712.1"/>
    <property type="molecule type" value="Genomic_DNA"/>
</dbReference>
<dbReference type="InterPro" id="IPR024618">
    <property type="entry name" value="DUF3857"/>
</dbReference>
<dbReference type="Gene3D" id="2.60.120.1130">
    <property type="match status" value="1"/>
</dbReference>
<evidence type="ECO:0000259" key="3">
    <source>
        <dbReference type="Pfam" id="PF12969"/>
    </source>
</evidence>
<dbReference type="Pfam" id="PF12969">
    <property type="entry name" value="DUF3857"/>
    <property type="match status" value="1"/>
</dbReference>
<organism evidence="4 5">
    <name type="scientific">Pseudozobellia thermophila</name>
    <dbReference type="NCBI Taxonomy" id="192903"/>
    <lineage>
        <taxon>Bacteria</taxon>
        <taxon>Pseudomonadati</taxon>
        <taxon>Bacteroidota</taxon>
        <taxon>Flavobacteriia</taxon>
        <taxon>Flavobacteriales</taxon>
        <taxon>Flavobacteriaceae</taxon>
        <taxon>Pseudozobellia</taxon>
    </lineage>
</organism>